<keyword evidence="5" id="KW-0479">Metal-binding</keyword>
<evidence type="ECO:0000313" key="6">
    <source>
        <dbReference type="EMBL" id="RDE50935.1"/>
    </source>
</evidence>
<keyword evidence="3" id="KW-0865">Zymogen</keyword>
<feature type="binding site" evidence="5">
    <location>
        <position position="346"/>
    </location>
    <ligand>
        <name>Ca(2+)</name>
        <dbReference type="ChEBI" id="CHEBI:29108"/>
    </ligand>
</feature>
<dbReference type="EMBL" id="QPGA01000013">
    <property type="protein sequence ID" value="RDE50935.1"/>
    <property type="molecule type" value="Genomic_DNA"/>
</dbReference>
<dbReference type="InterPro" id="IPR023343">
    <property type="entry name" value="Penicillin_amidase_dom1"/>
</dbReference>
<reference evidence="6 7" key="1">
    <citation type="submission" date="2018-05" db="EMBL/GenBank/DDBJ databases">
        <title>Integrated omic analyses show evidence that a Ca. Accumulibacter phosphatis strain performs denitrification under micro-aerobic conditions.</title>
        <authorList>
            <person name="Camejo P.Y."/>
            <person name="Katherine M.D."/>
            <person name="Daniel N.R."/>
        </authorList>
    </citation>
    <scope>NUCLEOTIDE SEQUENCE [LARGE SCALE GENOMIC DNA]</scope>
    <source>
        <strain evidence="6">UW-LDO-IC</strain>
    </source>
</reference>
<comment type="similarity">
    <text evidence="1">Belongs to the peptidase S45 family.</text>
</comment>
<evidence type="ECO:0000256" key="1">
    <source>
        <dbReference type="ARBA" id="ARBA00006586"/>
    </source>
</evidence>
<accession>A0A369XNG0</accession>
<dbReference type="InterPro" id="IPR014395">
    <property type="entry name" value="Pen/GL7ACA/AHL_acylase"/>
</dbReference>
<keyword evidence="2" id="KW-0378">Hydrolase</keyword>
<dbReference type="Gene3D" id="1.10.1400.10">
    <property type="match status" value="1"/>
</dbReference>
<feature type="binding site" evidence="5">
    <location>
        <position position="349"/>
    </location>
    <ligand>
        <name>Ca(2+)</name>
        <dbReference type="ChEBI" id="CHEBI:29108"/>
    </ligand>
</feature>
<dbReference type="GO" id="GO:0046872">
    <property type="term" value="F:metal ion binding"/>
    <property type="evidence" value="ECO:0007669"/>
    <property type="project" value="UniProtKB-KW"/>
</dbReference>
<evidence type="ECO:0000256" key="2">
    <source>
        <dbReference type="ARBA" id="ARBA00022801"/>
    </source>
</evidence>
<gene>
    <name evidence="6" type="ORF">DVS81_08990</name>
</gene>
<dbReference type="PANTHER" id="PTHR34218">
    <property type="entry name" value="PEPTIDASE S45 PENICILLIN AMIDASE"/>
    <property type="match status" value="1"/>
</dbReference>
<dbReference type="GO" id="GO:0016811">
    <property type="term" value="F:hydrolase activity, acting on carbon-nitrogen (but not peptide) bonds, in linear amides"/>
    <property type="evidence" value="ECO:0007669"/>
    <property type="project" value="InterPro"/>
</dbReference>
<dbReference type="Gene3D" id="1.10.439.10">
    <property type="entry name" value="Penicillin Amidohydrolase, domain 1"/>
    <property type="match status" value="1"/>
</dbReference>
<organism evidence="6 7">
    <name type="scientific">Candidatus Accumulibacter meliphilus</name>
    <dbReference type="NCBI Taxonomy" id="2211374"/>
    <lineage>
        <taxon>Bacteria</taxon>
        <taxon>Pseudomonadati</taxon>
        <taxon>Pseudomonadota</taxon>
        <taxon>Betaproteobacteria</taxon>
        <taxon>Candidatus Accumulibacter</taxon>
    </lineage>
</organism>
<dbReference type="GO" id="GO:0017000">
    <property type="term" value="P:antibiotic biosynthetic process"/>
    <property type="evidence" value="ECO:0007669"/>
    <property type="project" value="InterPro"/>
</dbReference>
<dbReference type="InterPro" id="IPR043147">
    <property type="entry name" value="Penicillin_amidase_A-knob"/>
</dbReference>
<evidence type="ECO:0000256" key="4">
    <source>
        <dbReference type="PIRSR" id="PIRSR001227-1"/>
    </source>
</evidence>
<dbReference type="PANTHER" id="PTHR34218:SF4">
    <property type="entry name" value="ACYL-HOMOSERINE LACTONE ACYLASE QUIP"/>
    <property type="match status" value="1"/>
</dbReference>
<dbReference type="Pfam" id="PF01804">
    <property type="entry name" value="Penicil_amidase"/>
    <property type="match status" value="1"/>
</dbReference>
<name>A0A369XNG0_9PROT</name>
<evidence type="ECO:0000256" key="3">
    <source>
        <dbReference type="ARBA" id="ARBA00023145"/>
    </source>
</evidence>
<dbReference type="PIRSF" id="PIRSF001227">
    <property type="entry name" value="Pen_acylase"/>
    <property type="match status" value="1"/>
</dbReference>
<feature type="active site" description="Nucleophile" evidence="4">
    <location>
        <position position="265"/>
    </location>
</feature>
<dbReference type="AlphaFoldDB" id="A0A369XNG0"/>
<dbReference type="Gene3D" id="3.60.20.10">
    <property type="entry name" value="Glutamine Phosphoribosylpyrophosphate, subunit 1, domain 1"/>
    <property type="match status" value="1"/>
</dbReference>
<protein>
    <submittedName>
        <fullName evidence="6">Penicillin acylase family protein</fullName>
    </submittedName>
</protein>
<dbReference type="CDD" id="cd03747">
    <property type="entry name" value="Ntn_PGA_like"/>
    <property type="match status" value="1"/>
</dbReference>
<sequence>MQKQSKFSARRVLCGLLLAGVLLVALGASWAYWQLRASLPTLDGVVALAELDEEVSVTRDEVGMVTLSANSRTAVARAMGFVHAQERFFQMDLMRRQAAGELSALFGGKALEADKRVRIHQLRARARAIVAGLPSDESEILLAYVAGVNAGVHGLGSRPFEYWVLRAEPVDWTAEDTILTAYSMYLVLQPSTAEKKLTRLNVKESVPESLYAFLRGKGSEWDAPLWGEPLLPPAIPEASSLGTWSAKLELPLKMRERPDPSLPGSNSWAVSGDLSDNGAAILQNDMHLKLRVPNIWFRIQIRYGENEQSRSRYAHQVTGVSLPGVPLVVAGSNGKVAWGYTNSYGDFSDVIVLEQERPGSYLTAHGEVPLETVYETIDVKGAPAQRVAIEKTIWGPLARSGADGRKFVLKWLAHDVTQAINLGILGLERTETVADAIGVAHNARLPSQNILLVDSGGNLAWTIIGAIPKRVGCDGDEPVSFADGSCSWQGYLSAEEYPLLMNPPDGRLWTANNRVASGEMLRRIGNGGYDLGARAKQIRDALFARDAFAEDDFLAIALDDRGLLLERWKAHLEQLLADESAAQDDLAKALLVQLRSEKELRARRDSVAYRVVRTYRYLLRDVLFMAWLAAAYEAQPDLKIGSLSNQWEGVLWEVIQKKPAHLLPAPFASWREFEREVLKMSLRSLGIDSQERLAQVTWGARNRAAIQHPLSQFIPLLGKFLDAPSDAIDGDVNMPRVAGPSFGASERMVVSPGHEERAIFHMPGGQSGHPLSPYYLAGHEAWVKGEATPFLPQVAQHELKLVPEVRP</sequence>
<evidence type="ECO:0000256" key="5">
    <source>
        <dbReference type="PIRSR" id="PIRSR001227-2"/>
    </source>
</evidence>
<dbReference type="InterPro" id="IPR002692">
    <property type="entry name" value="S45"/>
</dbReference>
<dbReference type="Proteomes" id="UP000253831">
    <property type="component" value="Unassembled WGS sequence"/>
</dbReference>
<proteinExistence type="inferred from homology"/>
<comment type="cofactor">
    <cofactor evidence="5">
        <name>Ca(2+)</name>
        <dbReference type="ChEBI" id="CHEBI:29108"/>
    </cofactor>
    <text evidence="5">Binds 1 Ca(2+) ion per dimer.</text>
</comment>
<dbReference type="Gene3D" id="2.30.120.10">
    <property type="match status" value="1"/>
</dbReference>
<keyword evidence="5" id="KW-0106">Calcium</keyword>
<evidence type="ECO:0000313" key="7">
    <source>
        <dbReference type="Proteomes" id="UP000253831"/>
    </source>
</evidence>
<comment type="caution">
    <text evidence="6">The sequence shown here is derived from an EMBL/GenBank/DDBJ whole genome shotgun (WGS) entry which is preliminary data.</text>
</comment>
<dbReference type="InterPro" id="IPR043146">
    <property type="entry name" value="Penicillin_amidase_N_B-knob"/>
</dbReference>
<dbReference type="InterPro" id="IPR029055">
    <property type="entry name" value="Ntn_hydrolases_N"/>
</dbReference>
<dbReference type="SUPFAM" id="SSF56235">
    <property type="entry name" value="N-terminal nucleophile aminohydrolases (Ntn hydrolases)"/>
    <property type="match status" value="1"/>
</dbReference>